<feature type="compositionally biased region" description="Polar residues" evidence="1">
    <location>
        <begin position="1"/>
        <end position="19"/>
    </location>
</feature>
<organism evidence="2 3">
    <name type="scientific">Pseudomonas batumici</name>
    <dbReference type="NCBI Taxonomy" id="226910"/>
    <lineage>
        <taxon>Bacteria</taxon>
        <taxon>Pseudomonadati</taxon>
        <taxon>Pseudomonadota</taxon>
        <taxon>Gammaproteobacteria</taxon>
        <taxon>Pseudomonadales</taxon>
        <taxon>Pseudomonadaceae</taxon>
        <taxon>Pseudomonas</taxon>
    </lineage>
</organism>
<feature type="compositionally biased region" description="Gly residues" evidence="1">
    <location>
        <begin position="34"/>
        <end position="44"/>
    </location>
</feature>
<evidence type="ECO:0000256" key="1">
    <source>
        <dbReference type="SAM" id="MobiDB-lite"/>
    </source>
</evidence>
<reference evidence="2 3" key="1">
    <citation type="submission" date="2015-01" db="EMBL/GenBank/DDBJ databases">
        <title>Complete genome of Pseudomonas batumici UCM B-321 producer of the batumin antibiotic with strong antistaphilococcal and potential anticancer activity.</title>
        <authorList>
            <person name="Klochko V.V."/>
            <person name="Zelena L.B."/>
            <person name="Elena K.A."/>
            <person name="Reva O.N."/>
        </authorList>
    </citation>
    <scope>NUCLEOTIDE SEQUENCE [LARGE SCALE GENOMIC DNA]</scope>
    <source>
        <strain evidence="2 3">UCM B-321</strain>
    </source>
</reference>
<protein>
    <submittedName>
        <fullName evidence="2">Uncharacterized protein</fullName>
    </submittedName>
</protein>
<dbReference type="STRING" id="226910.UCMB321_0555"/>
<dbReference type="Proteomes" id="UP000031535">
    <property type="component" value="Unassembled WGS sequence"/>
</dbReference>
<dbReference type="AlphaFoldDB" id="A0A0C2I920"/>
<sequence length="44" mass="5011">MTDNRANMQNHQDRQNNAGNIMDFFENSDESGTFNGGGYQEQVK</sequence>
<dbReference type="EMBL" id="JXDG01000004">
    <property type="protein sequence ID" value="KIH85736.1"/>
    <property type="molecule type" value="Genomic_DNA"/>
</dbReference>
<comment type="caution">
    <text evidence="2">The sequence shown here is derived from an EMBL/GenBank/DDBJ whole genome shotgun (WGS) entry which is preliminary data.</text>
</comment>
<proteinExistence type="predicted"/>
<name>A0A0C2I920_9PSED</name>
<feature type="region of interest" description="Disordered" evidence="1">
    <location>
        <begin position="1"/>
        <end position="44"/>
    </location>
</feature>
<accession>A0A0C2I920</accession>
<gene>
    <name evidence="2" type="ORF">UCMB321_0555</name>
</gene>
<keyword evidence="3" id="KW-1185">Reference proteome</keyword>
<evidence type="ECO:0000313" key="2">
    <source>
        <dbReference type="EMBL" id="KIH85736.1"/>
    </source>
</evidence>
<dbReference type="PATRIC" id="fig|226910.6.peg.553"/>
<evidence type="ECO:0000313" key="3">
    <source>
        <dbReference type="Proteomes" id="UP000031535"/>
    </source>
</evidence>